<keyword evidence="4" id="KW-0378">Hydrolase</keyword>
<name>A0ABP8IXS1_9BACT</name>
<comment type="caution">
    <text evidence="4">The sequence shown here is derived from an EMBL/GenBank/DDBJ whole genome shotgun (WGS) entry which is preliminary data.</text>
</comment>
<dbReference type="SUPFAM" id="SSF53474">
    <property type="entry name" value="alpha/beta-Hydrolases"/>
    <property type="match status" value="1"/>
</dbReference>
<sequence>MKIFLRIQLVFCLLLAVAEAVAAPPVKANSSLDGYWKGLFRVPSGTWDLALTIVPLSNGTLHATLDVPSQQISRMLTKVEVRGSEVTLRIPEAGSRFVGQLSADKKKMTGVWYQPGIKANVVLENHITKLTAANFRAKPPYREEEVVVPNKVDKIRLTGTLTMPQGKGPFPAVVLVSDSGPQERDATVDNFKMFGILADYLTRRGIAVLRYDDRGVGKSTGNYASATTADLVSDAQAAMGFLRAHYKINKTQVGMIGHGEGANVALLAASEKNAPNYIVSLAGYGLPGQEILKRQQVEILRMIGANPNQVLNALKFHQQMLDVIRQTPDNNLARAKVSAMMRIGNADMDFSMLHARANQLTSPWYRYFIDFDPRSSLKKVKCPVMVLNGTNDLLVAANKNLPALQKGLKTNGNRSVFVSKLIGANHWFQSDPDQWPIIDGRQQATFAPKALELIHDWVEQYSYTPPPAKTTNPRKLAATKGGKGVAASVAH</sequence>
<gene>
    <name evidence="4" type="ORF">GCM10023186_13670</name>
</gene>
<dbReference type="PANTHER" id="PTHR43265">
    <property type="entry name" value="ESTERASE ESTD"/>
    <property type="match status" value="1"/>
</dbReference>
<dbReference type="GO" id="GO:0016787">
    <property type="term" value="F:hydrolase activity"/>
    <property type="evidence" value="ECO:0007669"/>
    <property type="project" value="UniProtKB-KW"/>
</dbReference>
<dbReference type="InterPro" id="IPR029058">
    <property type="entry name" value="AB_hydrolase_fold"/>
</dbReference>
<organism evidence="4 5">
    <name type="scientific">Hymenobacter koreensis</name>
    <dbReference type="NCBI Taxonomy" id="1084523"/>
    <lineage>
        <taxon>Bacteria</taxon>
        <taxon>Pseudomonadati</taxon>
        <taxon>Bacteroidota</taxon>
        <taxon>Cytophagia</taxon>
        <taxon>Cytophagales</taxon>
        <taxon>Hymenobacteraceae</taxon>
        <taxon>Hymenobacter</taxon>
    </lineage>
</organism>
<evidence type="ECO:0000313" key="5">
    <source>
        <dbReference type="Proteomes" id="UP001500454"/>
    </source>
</evidence>
<evidence type="ECO:0000259" key="3">
    <source>
        <dbReference type="Pfam" id="PF02129"/>
    </source>
</evidence>
<dbReference type="PANTHER" id="PTHR43265:SF1">
    <property type="entry name" value="ESTERASE ESTD"/>
    <property type="match status" value="1"/>
</dbReference>
<proteinExistence type="predicted"/>
<keyword evidence="5" id="KW-1185">Reference proteome</keyword>
<dbReference type="Proteomes" id="UP001500454">
    <property type="component" value="Unassembled WGS sequence"/>
</dbReference>
<reference evidence="5" key="1">
    <citation type="journal article" date="2019" name="Int. J. Syst. Evol. Microbiol.">
        <title>The Global Catalogue of Microorganisms (GCM) 10K type strain sequencing project: providing services to taxonomists for standard genome sequencing and annotation.</title>
        <authorList>
            <consortium name="The Broad Institute Genomics Platform"/>
            <consortium name="The Broad Institute Genome Sequencing Center for Infectious Disease"/>
            <person name="Wu L."/>
            <person name="Ma J."/>
        </authorList>
    </citation>
    <scope>NUCLEOTIDE SEQUENCE [LARGE SCALE GENOMIC DNA]</scope>
    <source>
        <strain evidence="5">JCM 17924</strain>
    </source>
</reference>
<feature type="region of interest" description="Disordered" evidence="1">
    <location>
        <begin position="464"/>
        <end position="491"/>
    </location>
</feature>
<dbReference type="RefSeq" id="WP_345222538.1">
    <property type="nucleotide sequence ID" value="NZ_BAABHA010000002.1"/>
</dbReference>
<protein>
    <submittedName>
        <fullName evidence="4">Alpha/beta fold hydrolase</fullName>
    </submittedName>
</protein>
<feature type="chain" id="PRO_5045355457" evidence="2">
    <location>
        <begin position="23"/>
        <end position="491"/>
    </location>
</feature>
<dbReference type="Gene3D" id="3.40.50.1820">
    <property type="entry name" value="alpha/beta hydrolase"/>
    <property type="match status" value="1"/>
</dbReference>
<dbReference type="EMBL" id="BAABHA010000002">
    <property type="protein sequence ID" value="GAA4377928.1"/>
    <property type="molecule type" value="Genomic_DNA"/>
</dbReference>
<evidence type="ECO:0000256" key="2">
    <source>
        <dbReference type="SAM" id="SignalP"/>
    </source>
</evidence>
<dbReference type="InterPro" id="IPR053145">
    <property type="entry name" value="AB_hydrolase_Est10"/>
</dbReference>
<evidence type="ECO:0000313" key="4">
    <source>
        <dbReference type="EMBL" id="GAA4377928.1"/>
    </source>
</evidence>
<keyword evidence="2" id="KW-0732">Signal</keyword>
<accession>A0ABP8IXS1</accession>
<dbReference type="Pfam" id="PF02129">
    <property type="entry name" value="Peptidase_S15"/>
    <property type="match status" value="1"/>
</dbReference>
<feature type="domain" description="Xaa-Pro dipeptidyl-peptidase-like" evidence="3">
    <location>
        <begin position="153"/>
        <end position="401"/>
    </location>
</feature>
<feature type="signal peptide" evidence="2">
    <location>
        <begin position="1"/>
        <end position="22"/>
    </location>
</feature>
<evidence type="ECO:0000256" key="1">
    <source>
        <dbReference type="SAM" id="MobiDB-lite"/>
    </source>
</evidence>
<dbReference type="InterPro" id="IPR000383">
    <property type="entry name" value="Xaa-Pro-like_dom"/>
</dbReference>